<evidence type="ECO:0000313" key="3">
    <source>
        <dbReference type="Proteomes" id="UP000253664"/>
    </source>
</evidence>
<organism evidence="2 3">
    <name type="scientific">Ophiocordyceps polyrhachis-furcata BCC 54312</name>
    <dbReference type="NCBI Taxonomy" id="1330021"/>
    <lineage>
        <taxon>Eukaryota</taxon>
        <taxon>Fungi</taxon>
        <taxon>Dikarya</taxon>
        <taxon>Ascomycota</taxon>
        <taxon>Pezizomycotina</taxon>
        <taxon>Sordariomycetes</taxon>
        <taxon>Hypocreomycetidae</taxon>
        <taxon>Hypocreales</taxon>
        <taxon>Ophiocordycipitaceae</taxon>
        <taxon>Ophiocordyceps</taxon>
    </lineage>
</organism>
<dbReference type="STRING" id="1330021.A0A367LIM2"/>
<accession>A0A367LIM2</accession>
<dbReference type="AlphaFoldDB" id="A0A367LIM2"/>
<name>A0A367LIM2_9HYPO</name>
<reference evidence="2 3" key="1">
    <citation type="journal article" date="2015" name="BMC Genomics">
        <title>Insights from the genome of Ophiocordyceps polyrhachis-furcata to pathogenicity and host specificity in insect fungi.</title>
        <authorList>
            <person name="Wichadakul D."/>
            <person name="Kobmoo N."/>
            <person name="Ingsriswang S."/>
            <person name="Tangphatsornruang S."/>
            <person name="Chantasingh D."/>
            <person name="Luangsa-ard J.J."/>
            <person name="Eurwilaichitr L."/>
        </authorList>
    </citation>
    <scope>NUCLEOTIDE SEQUENCE [LARGE SCALE GENOMIC DNA]</scope>
    <source>
        <strain evidence="2 3">BCC 54312</strain>
    </source>
</reference>
<dbReference type="EMBL" id="LKCN02000004">
    <property type="protein sequence ID" value="RCI14227.1"/>
    <property type="molecule type" value="Genomic_DNA"/>
</dbReference>
<keyword evidence="3" id="KW-1185">Reference proteome</keyword>
<feature type="chain" id="PRO_5016735419" evidence="1">
    <location>
        <begin position="20"/>
        <end position="245"/>
    </location>
</feature>
<evidence type="ECO:0000256" key="1">
    <source>
        <dbReference type="SAM" id="SignalP"/>
    </source>
</evidence>
<comment type="caution">
    <text evidence="2">The sequence shown here is derived from an EMBL/GenBank/DDBJ whole genome shotgun (WGS) entry which is preliminary data.</text>
</comment>
<proteinExistence type="predicted"/>
<sequence>MFLIKPLLVFLGSLSLAAGFDVPGGWERLMFYHAYLIDCQTHDNKPTTMAPKIKGSKDLNEFIRFIDNVPPETPVAVTKTRFPDLPPLEETAKNIIASGYTTPVAVGRVNTKVTSSNYDILIVRTGEFIYGQVELGRVDEKLVTATRKVISAVNVLRRQAAAKSFFEKAENAKYKPVYKERPLWAGSDTKALVMDGLSTAKANNMESKELYKIFREHLGDGHSNNIHALTDLSERLEALELKKTC</sequence>
<dbReference type="Proteomes" id="UP000253664">
    <property type="component" value="Unassembled WGS sequence"/>
</dbReference>
<gene>
    <name evidence="2" type="ORF">L249_6192</name>
</gene>
<evidence type="ECO:0000313" key="2">
    <source>
        <dbReference type="EMBL" id="RCI14227.1"/>
    </source>
</evidence>
<keyword evidence="1" id="KW-0732">Signal</keyword>
<protein>
    <submittedName>
        <fullName evidence="2">Uncharacterized protein</fullName>
    </submittedName>
</protein>
<feature type="signal peptide" evidence="1">
    <location>
        <begin position="1"/>
        <end position="19"/>
    </location>
</feature>
<dbReference type="OrthoDB" id="4918265at2759"/>